<comment type="caution">
    <text evidence="9">The sequence shown here is derived from an EMBL/GenBank/DDBJ whole genome shotgun (WGS) entry which is preliminary data.</text>
</comment>
<evidence type="ECO:0000256" key="4">
    <source>
        <dbReference type="ARBA" id="ARBA00023187"/>
    </source>
</evidence>
<comment type="subcellular location">
    <subcellularLocation>
        <location evidence="1">Nucleus</location>
    </subcellularLocation>
</comment>
<feature type="compositionally biased region" description="Polar residues" evidence="7">
    <location>
        <begin position="121"/>
        <end position="131"/>
    </location>
</feature>
<feature type="region of interest" description="Disordered" evidence="7">
    <location>
        <begin position="113"/>
        <end position="137"/>
    </location>
</feature>
<dbReference type="Pfam" id="PF00076">
    <property type="entry name" value="RRM_1"/>
    <property type="match status" value="1"/>
</dbReference>
<reference evidence="9" key="1">
    <citation type="journal article" date="2023" name="Plant J.">
        <title>Genome sequences and population genomics provide insights into the demographic history, inbreeding, and mutation load of two 'living fossil' tree species of Dipteronia.</title>
        <authorList>
            <person name="Feng Y."/>
            <person name="Comes H.P."/>
            <person name="Chen J."/>
            <person name="Zhu S."/>
            <person name="Lu R."/>
            <person name="Zhang X."/>
            <person name="Li P."/>
            <person name="Qiu J."/>
            <person name="Olsen K.M."/>
            <person name="Qiu Y."/>
        </authorList>
    </citation>
    <scope>NUCLEOTIDE SEQUENCE</scope>
    <source>
        <strain evidence="9">NBL</strain>
    </source>
</reference>
<dbReference type="InterPro" id="IPR035979">
    <property type="entry name" value="RBD_domain_sf"/>
</dbReference>
<keyword evidence="3 6" id="KW-0694">RNA-binding</keyword>
<dbReference type="PROSITE" id="PS50102">
    <property type="entry name" value="RRM"/>
    <property type="match status" value="1"/>
</dbReference>
<dbReference type="Proteomes" id="UP001281410">
    <property type="component" value="Unassembled WGS sequence"/>
</dbReference>
<dbReference type="GO" id="GO:0006397">
    <property type="term" value="P:mRNA processing"/>
    <property type="evidence" value="ECO:0007669"/>
    <property type="project" value="UniProtKB-KW"/>
</dbReference>
<keyword evidence="10" id="KW-1185">Reference proteome</keyword>
<dbReference type="CDD" id="cd00590">
    <property type="entry name" value="RRM_SF"/>
    <property type="match status" value="1"/>
</dbReference>
<evidence type="ECO:0000313" key="9">
    <source>
        <dbReference type="EMBL" id="KAK3221127.1"/>
    </source>
</evidence>
<accession>A0AAE0APD1</accession>
<dbReference type="GO" id="GO:0005634">
    <property type="term" value="C:nucleus"/>
    <property type="evidence" value="ECO:0007669"/>
    <property type="project" value="UniProtKB-SubCell"/>
</dbReference>
<dbReference type="AlphaFoldDB" id="A0AAE0APD1"/>
<dbReference type="SUPFAM" id="SSF54928">
    <property type="entry name" value="RNA-binding domain, RBD"/>
    <property type="match status" value="1"/>
</dbReference>
<gene>
    <name evidence="9" type="ORF">Dsin_015097</name>
</gene>
<evidence type="ECO:0000256" key="7">
    <source>
        <dbReference type="SAM" id="MobiDB-lite"/>
    </source>
</evidence>
<evidence type="ECO:0000256" key="6">
    <source>
        <dbReference type="PROSITE-ProRule" id="PRU00176"/>
    </source>
</evidence>
<dbReference type="PANTHER" id="PTHR48028">
    <property type="entry name" value="GLYCINE-RICH RNA-BINDING PROTEIN RZ1A"/>
    <property type="match status" value="1"/>
</dbReference>
<keyword evidence="5" id="KW-0539">Nucleus</keyword>
<name>A0AAE0APD1_9ROSI</name>
<dbReference type="EMBL" id="JANJYJ010000004">
    <property type="protein sequence ID" value="KAK3221127.1"/>
    <property type="molecule type" value="Genomic_DNA"/>
</dbReference>
<dbReference type="GO" id="GO:0008380">
    <property type="term" value="P:RNA splicing"/>
    <property type="evidence" value="ECO:0007669"/>
    <property type="project" value="UniProtKB-KW"/>
</dbReference>
<dbReference type="InterPro" id="IPR051106">
    <property type="entry name" value="RNA-bind/splicing_reg"/>
</dbReference>
<protein>
    <recommendedName>
        <fullName evidence="8">RRM domain-containing protein</fullName>
    </recommendedName>
</protein>
<evidence type="ECO:0000256" key="1">
    <source>
        <dbReference type="ARBA" id="ARBA00004123"/>
    </source>
</evidence>
<organism evidence="9 10">
    <name type="scientific">Dipteronia sinensis</name>
    <dbReference type="NCBI Taxonomy" id="43782"/>
    <lineage>
        <taxon>Eukaryota</taxon>
        <taxon>Viridiplantae</taxon>
        <taxon>Streptophyta</taxon>
        <taxon>Embryophyta</taxon>
        <taxon>Tracheophyta</taxon>
        <taxon>Spermatophyta</taxon>
        <taxon>Magnoliopsida</taxon>
        <taxon>eudicotyledons</taxon>
        <taxon>Gunneridae</taxon>
        <taxon>Pentapetalae</taxon>
        <taxon>rosids</taxon>
        <taxon>malvids</taxon>
        <taxon>Sapindales</taxon>
        <taxon>Sapindaceae</taxon>
        <taxon>Hippocastanoideae</taxon>
        <taxon>Acereae</taxon>
        <taxon>Dipteronia</taxon>
    </lineage>
</organism>
<dbReference type="SMART" id="SM00360">
    <property type="entry name" value="RRM"/>
    <property type="match status" value="1"/>
</dbReference>
<evidence type="ECO:0000259" key="8">
    <source>
        <dbReference type="PROSITE" id="PS50102"/>
    </source>
</evidence>
<evidence type="ECO:0000256" key="3">
    <source>
        <dbReference type="ARBA" id="ARBA00022884"/>
    </source>
</evidence>
<keyword evidence="2" id="KW-0507">mRNA processing</keyword>
<proteinExistence type="predicted"/>
<evidence type="ECO:0000256" key="5">
    <source>
        <dbReference type="ARBA" id="ARBA00023242"/>
    </source>
</evidence>
<evidence type="ECO:0000313" key="10">
    <source>
        <dbReference type="Proteomes" id="UP001281410"/>
    </source>
</evidence>
<keyword evidence="4" id="KW-0508">mRNA splicing</keyword>
<evidence type="ECO:0000256" key="2">
    <source>
        <dbReference type="ARBA" id="ARBA00022664"/>
    </source>
</evidence>
<dbReference type="GO" id="GO:0003723">
    <property type="term" value="F:RNA binding"/>
    <property type="evidence" value="ECO:0007669"/>
    <property type="project" value="UniProtKB-UniRule"/>
</dbReference>
<dbReference type="InterPro" id="IPR000504">
    <property type="entry name" value="RRM_dom"/>
</dbReference>
<dbReference type="PANTHER" id="PTHR48028:SF4">
    <property type="entry name" value="SC35-LIKE SPLICING FACTOR"/>
    <property type="match status" value="1"/>
</dbReference>
<sequence length="137" mass="15989">MREKRENPRERSVESWDQARRADLRGNLHSIFVDNLNQQADLPCLWGVFKCFGRVRDIYLPAANRSRRSGYAFVRFATLEEAQRVTEMTNGMHIYGWPIKVSVAQYGWKNRRLKSPREAGGNSTEEGTSRGQQRERE</sequence>
<dbReference type="Gene3D" id="3.30.70.330">
    <property type="match status" value="1"/>
</dbReference>
<dbReference type="InterPro" id="IPR012677">
    <property type="entry name" value="Nucleotide-bd_a/b_plait_sf"/>
</dbReference>
<feature type="domain" description="RRM" evidence="8">
    <location>
        <begin position="29"/>
        <end position="106"/>
    </location>
</feature>